<gene>
    <name evidence="5" type="ORF">OXX778_LOCUS17477</name>
</gene>
<evidence type="ECO:0000256" key="3">
    <source>
        <dbReference type="ARBA" id="ARBA00022801"/>
    </source>
</evidence>
<dbReference type="SUPFAM" id="SSF54001">
    <property type="entry name" value="Cysteine proteinases"/>
    <property type="match status" value="1"/>
</dbReference>
<proteinExistence type="inferred from homology"/>
<feature type="domain" description="Ubiquitin-like protease family profile" evidence="4">
    <location>
        <begin position="183"/>
        <end position="409"/>
    </location>
</feature>
<evidence type="ECO:0000259" key="4">
    <source>
        <dbReference type="PROSITE" id="PS50600"/>
    </source>
</evidence>
<keyword evidence="2" id="KW-0645">Protease</keyword>
<comment type="caution">
    <text evidence="5">The sequence shown here is derived from an EMBL/GenBank/DDBJ whole genome shotgun (WGS) entry which is preliminary data.</text>
</comment>
<dbReference type="PANTHER" id="PTHR34718">
    <property type="entry name" value="PHD-TYPE DOMAIN-CONTAINING PROTEIN"/>
    <property type="match status" value="1"/>
</dbReference>
<dbReference type="Pfam" id="PF10551">
    <property type="entry name" value="MULE"/>
    <property type="match status" value="1"/>
</dbReference>
<reference evidence="5" key="1">
    <citation type="submission" date="2021-02" db="EMBL/GenBank/DDBJ databases">
        <authorList>
            <person name="Nowell W R."/>
        </authorList>
    </citation>
    <scope>NUCLEOTIDE SEQUENCE</scope>
    <source>
        <strain evidence="5">Ploen Becks lab</strain>
    </source>
</reference>
<evidence type="ECO:0000313" key="6">
    <source>
        <dbReference type="Proteomes" id="UP000663879"/>
    </source>
</evidence>
<evidence type="ECO:0000256" key="1">
    <source>
        <dbReference type="ARBA" id="ARBA00005234"/>
    </source>
</evidence>
<dbReference type="OrthoDB" id="90756at2759"/>
<sequence length="461" mass="54239">MSPIGIKILQNSKRWHFDGTFKTCPRLFYQVLSVHGNYQNRILPADYILLQNKEQDTYIEGLSKLKEVLLKETQSPLSFDEALCDFEKAMLNGIEAVFPTAKIYGCWFHFNQAIIRYLFDNCGLKSLYLTNFEFKLWIRKFSTSCKLQDQYNRKLLTFTQFFEKLVFHITHPYERLNLKEFKIGISNKEKEEPNTNKLESNIISGDIFLALQAQIHCYKSFILNEIPVQDNLLTSLQQLTLKLTRQEDEVQFIKTVEYTNYERPQKSMELLLIQPNQHLDNLHVSAFQDFISARYPLINGFLSPDIYLLDRPMFNPDVLLENIFIQVVHAENHWVTISNYNPNFKSNEFNCWYVYDSLNSPNYYLHKIKHFLKLINGGSRYMTICHIPVVQQIGYDDCGLFALGFALALAMDIDPGSIYFDQSKIRSEYYNIIMNNNLFLFSHYLVQNYTPKISYLNIDLN</sequence>
<dbReference type="Proteomes" id="UP000663879">
    <property type="component" value="Unassembled WGS sequence"/>
</dbReference>
<dbReference type="InterPro" id="IPR003653">
    <property type="entry name" value="Peptidase_C48_C"/>
</dbReference>
<organism evidence="5 6">
    <name type="scientific">Brachionus calyciflorus</name>
    <dbReference type="NCBI Taxonomy" id="104777"/>
    <lineage>
        <taxon>Eukaryota</taxon>
        <taxon>Metazoa</taxon>
        <taxon>Spiralia</taxon>
        <taxon>Gnathifera</taxon>
        <taxon>Rotifera</taxon>
        <taxon>Eurotatoria</taxon>
        <taxon>Monogononta</taxon>
        <taxon>Pseudotrocha</taxon>
        <taxon>Ploima</taxon>
        <taxon>Brachionidae</taxon>
        <taxon>Brachionus</taxon>
    </lineage>
</organism>
<dbReference type="InterPro" id="IPR038765">
    <property type="entry name" value="Papain-like_cys_pep_sf"/>
</dbReference>
<dbReference type="GO" id="GO:0008234">
    <property type="term" value="F:cysteine-type peptidase activity"/>
    <property type="evidence" value="ECO:0007669"/>
    <property type="project" value="InterPro"/>
</dbReference>
<evidence type="ECO:0000256" key="2">
    <source>
        <dbReference type="ARBA" id="ARBA00022670"/>
    </source>
</evidence>
<evidence type="ECO:0000313" key="5">
    <source>
        <dbReference type="EMBL" id="CAF1023023.1"/>
    </source>
</evidence>
<dbReference type="EMBL" id="CAJNOC010004475">
    <property type="protein sequence ID" value="CAF1023023.1"/>
    <property type="molecule type" value="Genomic_DNA"/>
</dbReference>
<accession>A0A814IFZ8</accession>
<keyword evidence="6" id="KW-1185">Reference proteome</keyword>
<dbReference type="GO" id="GO:0006508">
    <property type="term" value="P:proteolysis"/>
    <property type="evidence" value="ECO:0007669"/>
    <property type="project" value="UniProtKB-KW"/>
</dbReference>
<protein>
    <recommendedName>
        <fullName evidence="4">Ubiquitin-like protease family profile domain-containing protein</fullName>
    </recommendedName>
</protein>
<comment type="similarity">
    <text evidence="1">Belongs to the peptidase C48 family.</text>
</comment>
<dbReference type="PANTHER" id="PTHR34718:SF2">
    <property type="entry name" value="PHD-TYPE DOMAIN-CONTAINING PROTEIN"/>
    <property type="match status" value="1"/>
</dbReference>
<dbReference type="Gene3D" id="3.40.395.10">
    <property type="entry name" value="Adenoviral Proteinase, Chain A"/>
    <property type="match status" value="1"/>
</dbReference>
<dbReference type="PROSITE" id="PS50600">
    <property type="entry name" value="ULP_PROTEASE"/>
    <property type="match status" value="1"/>
</dbReference>
<name>A0A814IFZ8_9BILA</name>
<dbReference type="InterPro" id="IPR018289">
    <property type="entry name" value="MULE_transposase_dom"/>
</dbReference>
<keyword evidence="3" id="KW-0378">Hydrolase</keyword>
<dbReference type="AlphaFoldDB" id="A0A814IFZ8"/>